<name>A0AA88HGB6_ARTSF</name>
<evidence type="ECO:0000313" key="2">
    <source>
        <dbReference type="Proteomes" id="UP001187531"/>
    </source>
</evidence>
<comment type="caution">
    <text evidence="1">The sequence shown here is derived from an EMBL/GenBank/DDBJ whole genome shotgun (WGS) entry which is preliminary data.</text>
</comment>
<reference evidence="1" key="1">
    <citation type="submission" date="2023-07" db="EMBL/GenBank/DDBJ databases">
        <title>Chromosome-level genome assembly of Artemia franciscana.</title>
        <authorList>
            <person name="Jo E."/>
        </authorList>
    </citation>
    <scope>NUCLEOTIDE SEQUENCE</scope>
    <source>
        <tissue evidence="1">Whole body</tissue>
    </source>
</reference>
<accession>A0AA88HGB6</accession>
<gene>
    <name evidence="1" type="ORF">QYM36_017044</name>
</gene>
<proteinExistence type="predicted"/>
<protein>
    <submittedName>
        <fullName evidence="1">Uncharacterized protein</fullName>
    </submittedName>
</protein>
<dbReference type="AlphaFoldDB" id="A0AA88HGB6"/>
<sequence length="139" mass="15811">MLSLLYAYLFEEQTLESELHELPRYEVDYVSEYGPSELKKMAAIEANLIDHKVYLNKENPAYRHYTMLRASDDAVIAGEKGLMVTKATQLLKKSVRGTGRFTGIVFGSFTTLASSKAWQVLSEEFSVVNCIDNRHESHE</sequence>
<dbReference type="Proteomes" id="UP001187531">
    <property type="component" value="Unassembled WGS sequence"/>
</dbReference>
<keyword evidence="2" id="KW-1185">Reference proteome</keyword>
<dbReference type="EMBL" id="JAVRJZ010000021">
    <property type="protein sequence ID" value="KAK2704867.1"/>
    <property type="molecule type" value="Genomic_DNA"/>
</dbReference>
<evidence type="ECO:0000313" key="1">
    <source>
        <dbReference type="EMBL" id="KAK2704867.1"/>
    </source>
</evidence>
<organism evidence="1 2">
    <name type="scientific">Artemia franciscana</name>
    <name type="common">Brine shrimp</name>
    <name type="synonym">Artemia sanfranciscana</name>
    <dbReference type="NCBI Taxonomy" id="6661"/>
    <lineage>
        <taxon>Eukaryota</taxon>
        <taxon>Metazoa</taxon>
        <taxon>Ecdysozoa</taxon>
        <taxon>Arthropoda</taxon>
        <taxon>Crustacea</taxon>
        <taxon>Branchiopoda</taxon>
        <taxon>Anostraca</taxon>
        <taxon>Artemiidae</taxon>
        <taxon>Artemia</taxon>
    </lineage>
</organism>